<dbReference type="InterPro" id="IPR024747">
    <property type="entry name" value="Pyridox_Oxase-rel"/>
</dbReference>
<dbReference type="EMBL" id="BOOG01000017">
    <property type="protein sequence ID" value="GIH69803.1"/>
    <property type="molecule type" value="Genomic_DNA"/>
</dbReference>
<dbReference type="SUPFAM" id="SSF50475">
    <property type="entry name" value="FMN-binding split barrel"/>
    <property type="match status" value="1"/>
</dbReference>
<dbReference type="Gene3D" id="2.30.110.10">
    <property type="entry name" value="Electron Transport, Fmn-binding Protein, Chain A"/>
    <property type="match status" value="1"/>
</dbReference>
<evidence type="ECO:0000313" key="2">
    <source>
        <dbReference type="Proteomes" id="UP000610966"/>
    </source>
</evidence>
<protein>
    <recommendedName>
        <fullName evidence="3">Nitroimidazol reductase NimA-like FMN-containing flavoprotein (Pyridoxamine 5'-phosphate oxidase superfamily)</fullName>
    </recommendedName>
</protein>
<comment type="caution">
    <text evidence="1">The sequence shown here is derived from an EMBL/GenBank/DDBJ whole genome shotgun (WGS) entry which is preliminary data.</text>
</comment>
<proteinExistence type="predicted"/>
<name>A0A8J3R7D1_9ACTN</name>
<organism evidence="1 2">
    <name type="scientific">Sphaerimonospora thailandensis</name>
    <dbReference type="NCBI Taxonomy" id="795644"/>
    <lineage>
        <taxon>Bacteria</taxon>
        <taxon>Bacillati</taxon>
        <taxon>Actinomycetota</taxon>
        <taxon>Actinomycetes</taxon>
        <taxon>Streptosporangiales</taxon>
        <taxon>Streptosporangiaceae</taxon>
        <taxon>Sphaerimonospora</taxon>
    </lineage>
</organism>
<gene>
    <name evidence="1" type="ORF">Mth01_20560</name>
</gene>
<dbReference type="Proteomes" id="UP000610966">
    <property type="component" value="Unassembled WGS sequence"/>
</dbReference>
<reference evidence="1" key="1">
    <citation type="submission" date="2021-01" db="EMBL/GenBank/DDBJ databases">
        <title>Whole genome shotgun sequence of Sphaerimonospora thailandensis NBRC 107569.</title>
        <authorList>
            <person name="Komaki H."/>
            <person name="Tamura T."/>
        </authorList>
    </citation>
    <scope>NUCLEOTIDE SEQUENCE</scope>
    <source>
        <strain evidence="1">NBRC 107569</strain>
    </source>
</reference>
<dbReference type="RefSeq" id="WP_204015020.1">
    <property type="nucleotide sequence ID" value="NZ_BOOG01000017.1"/>
</dbReference>
<accession>A0A8J3R7D1</accession>
<evidence type="ECO:0000313" key="1">
    <source>
        <dbReference type="EMBL" id="GIH69803.1"/>
    </source>
</evidence>
<evidence type="ECO:0008006" key="3">
    <source>
        <dbReference type="Google" id="ProtNLM"/>
    </source>
</evidence>
<dbReference type="AlphaFoldDB" id="A0A8J3R7D1"/>
<dbReference type="Pfam" id="PF12900">
    <property type="entry name" value="Pyridox_ox_2"/>
    <property type="match status" value="1"/>
</dbReference>
<sequence length="146" mass="15795">MAEDADSGRTRLEWLDKDECLELVASGGVGRVAFNSPTGPVILPVNYTMDAGTILFRTALGGPLDTDLRTGVEGAEFKVAFEVDRIDEARREGWSVLVRGGAHHITGEEERAQAAATGLETWAGGERELFIRIAPVEITGRRITRG</sequence>
<keyword evidence="2" id="KW-1185">Reference proteome</keyword>
<dbReference type="InterPro" id="IPR012349">
    <property type="entry name" value="Split_barrel_FMN-bd"/>
</dbReference>